<dbReference type="RefSeq" id="WP_389361036.1">
    <property type="nucleotide sequence ID" value="NZ_JBIACK010000004.1"/>
</dbReference>
<accession>A0ABW6KEN0</accession>
<evidence type="ECO:0000313" key="1">
    <source>
        <dbReference type="EMBL" id="MFE8701162.1"/>
    </source>
</evidence>
<evidence type="ECO:0000313" key="2">
    <source>
        <dbReference type="Proteomes" id="UP001601059"/>
    </source>
</evidence>
<name>A0ABW6KEN0_9BACI</name>
<reference evidence="1 2" key="1">
    <citation type="submission" date="2024-08" db="EMBL/GenBank/DDBJ databases">
        <title>Two novel Cytobacillus novel species.</title>
        <authorList>
            <person name="Liu G."/>
        </authorList>
    </citation>
    <scope>NUCLEOTIDE SEQUENCE [LARGE SCALE GENOMIC DNA]</scope>
    <source>
        <strain evidence="1 2">FJAT-54145</strain>
    </source>
</reference>
<sequence>MLGLTFLHQDGMLIPYERVNEPFSIGDLVQKKDSTLPDFDTYLSDQYVYTVHGLTFDSGVQQIMAEKVGVTVTIPEHHLSLLRPIEWNGRIRFVYLLSVLRDKASGEFTQHLTTLINLMFMVNLPIKQIPREYSVDKPLSPDSIEEWEFMMEELFADWYEWEEREGVIQYATNFQERHSNARIANVIDQLLPLLHNHTKSLSTIEEEIQSFPMPAITSGLIRVGKKKAQEAIETLLA</sequence>
<proteinExistence type="predicted"/>
<gene>
    <name evidence="1" type="ORF">ACFYKX_11205</name>
</gene>
<protein>
    <submittedName>
        <fullName evidence="1">Uncharacterized protein</fullName>
    </submittedName>
</protein>
<comment type="caution">
    <text evidence="1">The sequence shown here is derived from an EMBL/GenBank/DDBJ whole genome shotgun (WGS) entry which is preliminary data.</text>
</comment>
<dbReference type="EMBL" id="JBIACK010000004">
    <property type="protein sequence ID" value="MFE8701162.1"/>
    <property type="molecule type" value="Genomic_DNA"/>
</dbReference>
<keyword evidence="2" id="KW-1185">Reference proteome</keyword>
<organism evidence="1 2">
    <name type="scientific">Cytobacillus spartinae</name>
    <dbReference type="NCBI Taxonomy" id="3299023"/>
    <lineage>
        <taxon>Bacteria</taxon>
        <taxon>Bacillati</taxon>
        <taxon>Bacillota</taxon>
        <taxon>Bacilli</taxon>
        <taxon>Bacillales</taxon>
        <taxon>Bacillaceae</taxon>
        <taxon>Cytobacillus</taxon>
    </lineage>
</organism>
<dbReference type="Proteomes" id="UP001601059">
    <property type="component" value="Unassembled WGS sequence"/>
</dbReference>